<reference evidence="4 6" key="1">
    <citation type="submission" date="2015-05" db="EMBL/GenBank/DDBJ databases">
        <title>Genome assembly of Archangium gephyra DSM 2261.</title>
        <authorList>
            <person name="Sharma G."/>
            <person name="Subramanian S."/>
        </authorList>
    </citation>
    <scope>NUCLEOTIDE SEQUENCE [LARGE SCALE GENOMIC DNA]</scope>
    <source>
        <strain evidence="4 6">DSM 2261</strain>
    </source>
</reference>
<dbReference type="Gene3D" id="3.40.1390.30">
    <property type="entry name" value="NIF3 (NGG1p interacting factor 3)-like"/>
    <property type="match status" value="1"/>
</dbReference>
<dbReference type="Proteomes" id="UP000256345">
    <property type="component" value="Unassembled WGS sequence"/>
</dbReference>
<keyword evidence="7" id="KW-1185">Reference proteome</keyword>
<proteinExistence type="inferred from homology"/>
<dbReference type="PANTHER" id="PTHR13799:SF14">
    <property type="entry name" value="GTP CYCLOHYDROLASE 1 TYPE 2 HOMOLOG"/>
    <property type="match status" value="1"/>
</dbReference>
<dbReference type="KEGG" id="age:AA314_05631"/>
<dbReference type="SUPFAM" id="SSF102705">
    <property type="entry name" value="NIF3 (NGG1p interacting factor 3)-like"/>
    <property type="match status" value="1"/>
</dbReference>
<keyword evidence="2 3" id="KW-0479">Metal-binding</keyword>
<evidence type="ECO:0000256" key="2">
    <source>
        <dbReference type="ARBA" id="ARBA00022723"/>
    </source>
</evidence>
<dbReference type="PANTHER" id="PTHR13799">
    <property type="entry name" value="NGG1 INTERACTING FACTOR 3"/>
    <property type="match status" value="1"/>
</dbReference>
<evidence type="ECO:0000313" key="4">
    <source>
        <dbReference type="EMBL" id="AKJ04005.1"/>
    </source>
</evidence>
<dbReference type="GO" id="GO:0005737">
    <property type="term" value="C:cytoplasm"/>
    <property type="evidence" value="ECO:0007669"/>
    <property type="project" value="TreeGrafter"/>
</dbReference>
<accession>A0AAC8TFN9</accession>
<organism evidence="4 6">
    <name type="scientific">Archangium gephyra</name>
    <dbReference type="NCBI Taxonomy" id="48"/>
    <lineage>
        <taxon>Bacteria</taxon>
        <taxon>Pseudomonadati</taxon>
        <taxon>Myxococcota</taxon>
        <taxon>Myxococcia</taxon>
        <taxon>Myxococcales</taxon>
        <taxon>Cystobacterineae</taxon>
        <taxon>Archangiaceae</taxon>
        <taxon>Archangium</taxon>
    </lineage>
</organism>
<protein>
    <submittedName>
        <fullName evidence="5">NIF3 family GTP cyclohydrolase 1 type 2</fullName>
    </submittedName>
</protein>
<evidence type="ECO:0000256" key="1">
    <source>
        <dbReference type="ARBA" id="ARBA00006964"/>
    </source>
</evidence>
<feature type="binding site" evidence="3">
    <location>
        <position position="211"/>
    </location>
    <ligand>
        <name>a divalent metal cation</name>
        <dbReference type="ChEBI" id="CHEBI:60240"/>
        <label>1</label>
    </ligand>
</feature>
<evidence type="ECO:0000256" key="3">
    <source>
        <dbReference type="PIRSR" id="PIRSR602678-1"/>
    </source>
</evidence>
<feature type="binding site" evidence="3">
    <location>
        <position position="94"/>
    </location>
    <ligand>
        <name>a divalent metal cation</name>
        <dbReference type="ChEBI" id="CHEBI:60240"/>
        <label>1</label>
    </ligand>
</feature>
<evidence type="ECO:0000313" key="5">
    <source>
        <dbReference type="EMBL" id="REG37909.1"/>
    </source>
</evidence>
<dbReference type="EMBL" id="QUMU01000001">
    <property type="protein sequence ID" value="REG37909.1"/>
    <property type="molecule type" value="Genomic_DNA"/>
</dbReference>
<dbReference type="GO" id="GO:0046872">
    <property type="term" value="F:metal ion binding"/>
    <property type="evidence" value="ECO:0007669"/>
    <property type="project" value="UniProtKB-KW"/>
</dbReference>
<dbReference type="InterPro" id="IPR002678">
    <property type="entry name" value="DUF34/NIF3"/>
</dbReference>
<gene>
    <name evidence="4" type="ORF">AA314_05631</name>
    <name evidence="5" type="ORF">ATI61_101899</name>
</gene>
<dbReference type="Pfam" id="PF01784">
    <property type="entry name" value="DUF34_NIF3"/>
    <property type="match status" value="1"/>
</dbReference>
<evidence type="ECO:0000313" key="6">
    <source>
        <dbReference type="Proteomes" id="UP000035579"/>
    </source>
</evidence>
<evidence type="ECO:0000313" key="7">
    <source>
        <dbReference type="Proteomes" id="UP000256345"/>
    </source>
</evidence>
<reference evidence="5 7" key="2">
    <citation type="submission" date="2018-08" db="EMBL/GenBank/DDBJ databases">
        <title>Genomic Encyclopedia of Archaeal and Bacterial Type Strains, Phase II (KMG-II): from individual species to whole genera.</title>
        <authorList>
            <person name="Goeker M."/>
        </authorList>
    </citation>
    <scope>NUCLEOTIDE SEQUENCE [LARGE SCALE GENOMIC DNA]</scope>
    <source>
        <strain evidence="5 7">DSM 2261</strain>
    </source>
</reference>
<feature type="binding site" evidence="3">
    <location>
        <position position="215"/>
    </location>
    <ligand>
        <name>a divalent metal cation</name>
        <dbReference type="ChEBI" id="CHEBI:60240"/>
        <label>2</label>
    </ligand>
</feature>
<dbReference type="Proteomes" id="UP000035579">
    <property type="component" value="Chromosome"/>
</dbReference>
<name>A0AAC8TFN9_9BACT</name>
<dbReference type="AlphaFoldDB" id="A0AAC8TFN9"/>
<sequence length="242" mass="25907">MGGKSLHPAGLDELAGHIDQLLGASAETGERTRIVAAREQPVCRLGLALEPWAGLAEWGSTERLDALFLHRHWRLDTVALPLGLGVVANHAPFDERLGLGFNRHLAQVLGLEALAPLGERAGQPLGMVGSMAPLSPRELVQSLEQHFGAVEDVVPGGAERVERIAVVRAMNDALVREAAGLGATAYVTGQLRVPARQALEDTGMCAIALGHARSERWGLGLLERLLRERWPGLHILVAPPPH</sequence>
<comment type="similarity">
    <text evidence="1">Belongs to the GTP cyclohydrolase I type 2/NIF3 family.</text>
</comment>
<dbReference type="InterPro" id="IPR036069">
    <property type="entry name" value="DUF34/NIF3_sf"/>
</dbReference>
<dbReference type="EMBL" id="CP011509">
    <property type="protein sequence ID" value="AKJ04005.1"/>
    <property type="molecule type" value="Genomic_DNA"/>
</dbReference>